<feature type="domain" description="ABC transporter" evidence="1">
    <location>
        <begin position="2"/>
        <end position="31"/>
    </location>
</feature>
<keyword evidence="4" id="KW-1185">Reference proteome</keyword>
<dbReference type="EMBL" id="ALPT02000028">
    <property type="protein sequence ID" value="KGA97492.1"/>
    <property type="molecule type" value="Genomic_DNA"/>
</dbReference>
<dbReference type="Proteomes" id="UP000002754">
    <property type="component" value="Unassembled WGS sequence"/>
</dbReference>
<sequence>MNLSGGQKQRISIARALIRKPRILLLDDSTSALDVQTEKRFLEALKQYECTTLIITQKVMSAQAADRILLFDEGKIVATGDHNQLLKESPLYQKIVQSQERGGVFENA</sequence>
<comment type="caution">
    <text evidence="2">The sequence shown here is derived from an EMBL/GenBank/DDBJ whole genome shotgun (WGS) entry which is preliminary data.</text>
</comment>
<dbReference type="SUPFAM" id="SSF52540">
    <property type="entry name" value="P-loop containing nucleoside triphosphate hydrolases"/>
    <property type="match status" value="1"/>
</dbReference>
<reference evidence="3 5" key="2">
    <citation type="submission" date="2014-01" db="EMBL/GenBank/DDBJ databases">
        <title>Draft genome sequencing of Bacillus alcalophilus CGMCC 1.3604.</title>
        <authorList>
            <person name="Yang J."/>
            <person name="Diao L."/>
            <person name="Yang S."/>
        </authorList>
    </citation>
    <scope>NUCLEOTIDE SEQUENCE [LARGE SCALE GENOMIC DNA]</scope>
    <source>
        <strain evidence="3 5">CGMCC 1.3604</strain>
    </source>
</reference>
<proteinExistence type="predicted"/>
<evidence type="ECO:0000259" key="1">
    <source>
        <dbReference type="Pfam" id="PF00005"/>
    </source>
</evidence>
<dbReference type="PANTHER" id="PTHR43394">
    <property type="entry name" value="ATP-DEPENDENT PERMEASE MDL1, MITOCHONDRIAL"/>
    <property type="match status" value="1"/>
</dbReference>
<dbReference type="STRING" id="1218173.BALCAV_0210030"/>
<dbReference type="Gene3D" id="3.40.50.300">
    <property type="entry name" value="P-loop containing nucleotide triphosphate hydrolases"/>
    <property type="match status" value="1"/>
</dbReference>
<dbReference type="Proteomes" id="UP000297014">
    <property type="component" value="Unassembled WGS sequence"/>
</dbReference>
<protein>
    <recommendedName>
        <fullName evidence="1">ABC transporter domain-containing protein</fullName>
    </recommendedName>
</protein>
<evidence type="ECO:0000313" key="2">
    <source>
        <dbReference type="EMBL" id="KGA97492.1"/>
    </source>
</evidence>
<organism evidence="2 4">
    <name type="scientific">Alkalihalobacillus alcalophilus ATCC 27647 = CGMCC 1.3604</name>
    <dbReference type="NCBI Taxonomy" id="1218173"/>
    <lineage>
        <taxon>Bacteria</taxon>
        <taxon>Bacillati</taxon>
        <taxon>Bacillota</taxon>
        <taxon>Bacilli</taxon>
        <taxon>Bacillales</taxon>
        <taxon>Bacillaceae</taxon>
        <taxon>Alkalihalobacillus</taxon>
    </lineage>
</organism>
<dbReference type="InterPro" id="IPR027417">
    <property type="entry name" value="P-loop_NTPase"/>
</dbReference>
<dbReference type="AlphaFoldDB" id="A0A094YVE9"/>
<dbReference type="GO" id="GO:0016887">
    <property type="term" value="F:ATP hydrolysis activity"/>
    <property type="evidence" value="ECO:0007669"/>
    <property type="project" value="InterPro"/>
</dbReference>
<dbReference type="InterPro" id="IPR003439">
    <property type="entry name" value="ABC_transporter-like_ATP-bd"/>
</dbReference>
<reference evidence="2 4" key="1">
    <citation type="journal article" date="2014" name="Genome Announc.">
        <title>Draft Genome Sequence of Bacillus alcalophilus AV1934, a Classic Alkaliphile Isolated from Human Feces in 1934.</title>
        <authorList>
            <person name="Attie O."/>
            <person name="Jayaprakash A."/>
            <person name="Shah H."/>
            <person name="Paulsen I.T."/>
            <person name="Morino M."/>
            <person name="Takahashi Y."/>
            <person name="Narumi I."/>
            <person name="Sachidanandam R."/>
            <person name="Satoh K."/>
            <person name="Ito M."/>
            <person name="Krulwich T.A."/>
        </authorList>
    </citation>
    <scope>NUCLEOTIDE SEQUENCE [LARGE SCALE GENOMIC DNA]</scope>
    <source>
        <strain evidence="2 4">AV1934</strain>
    </source>
</reference>
<dbReference type="Pfam" id="PF00005">
    <property type="entry name" value="ABC_tran"/>
    <property type="match status" value="1"/>
</dbReference>
<dbReference type="GO" id="GO:0005524">
    <property type="term" value="F:ATP binding"/>
    <property type="evidence" value="ECO:0007669"/>
    <property type="project" value="InterPro"/>
</dbReference>
<evidence type="ECO:0000313" key="5">
    <source>
        <dbReference type="Proteomes" id="UP000297014"/>
    </source>
</evidence>
<dbReference type="EMBL" id="JALP01000049">
    <property type="protein sequence ID" value="THG91756.1"/>
    <property type="molecule type" value="Genomic_DNA"/>
</dbReference>
<dbReference type="eggNOG" id="COG1132">
    <property type="taxonomic scope" value="Bacteria"/>
</dbReference>
<evidence type="ECO:0000313" key="3">
    <source>
        <dbReference type="EMBL" id="THG91756.1"/>
    </source>
</evidence>
<name>A0A094YVE9_ALKAL</name>
<accession>A0A094YVE9</accession>
<gene>
    <name evidence="3" type="ORF">AJ85_02020</name>
    <name evidence="2" type="ORF">BALCAV_0210030</name>
</gene>
<dbReference type="PANTHER" id="PTHR43394:SF1">
    <property type="entry name" value="ATP-BINDING CASSETTE SUB-FAMILY B MEMBER 10, MITOCHONDRIAL"/>
    <property type="match status" value="1"/>
</dbReference>
<dbReference type="GO" id="GO:0015421">
    <property type="term" value="F:ABC-type oligopeptide transporter activity"/>
    <property type="evidence" value="ECO:0007669"/>
    <property type="project" value="TreeGrafter"/>
</dbReference>
<evidence type="ECO:0000313" key="4">
    <source>
        <dbReference type="Proteomes" id="UP000002754"/>
    </source>
</evidence>
<dbReference type="InterPro" id="IPR039421">
    <property type="entry name" value="Type_1_exporter"/>
</dbReference>